<dbReference type="Proteomes" id="UP000281738">
    <property type="component" value="Unassembled WGS sequence"/>
</dbReference>
<protein>
    <submittedName>
        <fullName evidence="1">Uncharacterized protein</fullName>
    </submittedName>
</protein>
<gene>
    <name evidence="1" type="ORF">EDD33_2618</name>
</gene>
<accession>A0A3N2CW80</accession>
<proteinExistence type="predicted"/>
<keyword evidence="2" id="KW-1185">Reference proteome</keyword>
<organism evidence="1 2">
    <name type="scientific">Nocardioides aurantiacus</name>
    <dbReference type="NCBI Taxonomy" id="86796"/>
    <lineage>
        <taxon>Bacteria</taxon>
        <taxon>Bacillati</taxon>
        <taxon>Actinomycetota</taxon>
        <taxon>Actinomycetes</taxon>
        <taxon>Propionibacteriales</taxon>
        <taxon>Nocardioidaceae</taxon>
        <taxon>Nocardioides</taxon>
    </lineage>
</organism>
<evidence type="ECO:0000313" key="2">
    <source>
        <dbReference type="Proteomes" id="UP000281738"/>
    </source>
</evidence>
<dbReference type="RefSeq" id="WP_170169811.1">
    <property type="nucleotide sequence ID" value="NZ_RKHO01000001.1"/>
</dbReference>
<sequence>MSEQVARAVDEVLAPKTCAMDDPAVNMCPHDACWLGITCAVPNVTTEGAGA</sequence>
<name>A0A3N2CW80_9ACTN</name>
<dbReference type="AlphaFoldDB" id="A0A3N2CW80"/>
<reference evidence="1 2" key="1">
    <citation type="submission" date="2018-11" db="EMBL/GenBank/DDBJ databases">
        <title>Sequencing the genomes of 1000 actinobacteria strains.</title>
        <authorList>
            <person name="Klenk H.-P."/>
        </authorList>
    </citation>
    <scope>NUCLEOTIDE SEQUENCE [LARGE SCALE GENOMIC DNA]</scope>
    <source>
        <strain evidence="1 2">DSM 12652</strain>
    </source>
</reference>
<dbReference type="EMBL" id="RKHO01000001">
    <property type="protein sequence ID" value="ROR91743.1"/>
    <property type="molecule type" value="Genomic_DNA"/>
</dbReference>
<evidence type="ECO:0000313" key="1">
    <source>
        <dbReference type="EMBL" id="ROR91743.1"/>
    </source>
</evidence>
<comment type="caution">
    <text evidence="1">The sequence shown here is derived from an EMBL/GenBank/DDBJ whole genome shotgun (WGS) entry which is preliminary data.</text>
</comment>